<accession>X1A8L6</accession>
<gene>
    <name evidence="1" type="ORF">S01H4_25581</name>
</gene>
<organism evidence="1">
    <name type="scientific">marine sediment metagenome</name>
    <dbReference type="NCBI Taxonomy" id="412755"/>
    <lineage>
        <taxon>unclassified sequences</taxon>
        <taxon>metagenomes</taxon>
        <taxon>ecological metagenomes</taxon>
    </lineage>
</organism>
<comment type="caution">
    <text evidence="1">The sequence shown here is derived from an EMBL/GenBank/DDBJ whole genome shotgun (WGS) entry which is preliminary data.</text>
</comment>
<name>X1A8L6_9ZZZZ</name>
<dbReference type="EMBL" id="BART01012193">
    <property type="protein sequence ID" value="GAG78004.1"/>
    <property type="molecule type" value="Genomic_DNA"/>
</dbReference>
<reference evidence="1" key="1">
    <citation type="journal article" date="2014" name="Front. Microbiol.">
        <title>High frequency of phylogenetically diverse reductive dehalogenase-homologous genes in deep subseafloor sedimentary metagenomes.</title>
        <authorList>
            <person name="Kawai M."/>
            <person name="Futagami T."/>
            <person name="Toyoda A."/>
            <person name="Takaki Y."/>
            <person name="Nishi S."/>
            <person name="Hori S."/>
            <person name="Arai W."/>
            <person name="Tsubouchi T."/>
            <person name="Morono Y."/>
            <person name="Uchiyama I."/>
            <person name="Ito T."/>
            <person name="Fujiyama A."/>
            <person name="Inagaki F."/>
            <person name="Takami H."/>
        </authorList>
    </citation>
    <scope>NUCLEOTIDE SEQUENCE</scope>
    <source>
        <strain evidence="1">Expedition CK06-06</strain>
    </source>
</reference>
<evidence type="ECO:0000313" key="1">
    <source>
        <dbReference type="EMBL" id="GAG78004.1"/>
    </source>
</evidence>
<protein>
    <recommendedName>
        <fullName evidence="2">HNH endonuclease</fullName>
    </recommendedName>
</protein>
<evidence type="ECO:0008006" key="2">
    <source>
        <dbReference type="Google" id="ProtNLM"/>
    </source>
</evidence>
<feature type="non-terminal residue" evidence="1">
    <location>
        <position position="1"/>
    </location>
</feature>
<sequence>ERFLAGEIHIDHKIPVSVFNFSKAEHMDFKKCWALKNLQPLWAIDNQTKNAKLKRPFQPSLQI</sequence>
<dbReference type="AlphaFoldDB" id="X1A8L6"/>
<proteinExistence type="predicted"/>